<sequence>MHGNVIDGDSTHANVMDGDRIRLEKGFMQVGAQKVQEEKSSLKERSTNGGVLGEVILCKEEHCTGTMEKRNDKNGGNNADPIAKGRSSNGEIAGKHEKLSVNSEQQVTKDHYEEMDLTEMDYSPARKKPPIHN</sequence>
<evidence type="ECO:0000256" key="1">
    <source>
        <dbReference type="SAM" id="MobiDB-lite"/>
    </source>
</evidence>
<name>A0AAV1RR71_9ROSI</name>
<evidence type="ECO:0000313" key="2">
    <source>
        <dbReference type="EMBL" id="CAK7338538.1"/>
    </source>
</evidence>
<reference evidence="2 3" key="1">
    <citation type="submission" date="2024-01" db="EMBL/GenBank/DDBJ databases">
        <authorList>
            <person name="Waweru B."/>
        </authorList>
    </citation>
    <scope>NUCLEOTIDE SEQUENCE [LARGE SCALE GENOMIC DNA]</scope>
</reference>
<dbReference type="AlphaFoldDB" id="A0AAV1RR71"/>
<feature type="region of interest" description="Disordered" evidence="1">
    <location>
        <begin position="66"/>
        <end position="133"/>
    </location>
</feature>
<dbReference type="InterPro" id="IPR049306">
    <property type="entry name" value="GLV1-2"/>
</dbReference>
<proteinExistence type="predicted"/>
<dbReference type="Pfam" id="PF21529">
    <property type="entry name" value="GLV1-2"/>
    <property type="match status" value="1"/>
</dbReference>
<dbReference type="Proteomes" id="UP001314170">
    <property type="component" value="Unassembled WGS sequence"/>
</dbReference>
<evidence type="ECO:0000313" key="3">
    <source>
        <dbReference type="Proteomes" id="UP001314170"/>
    </source>
</evidence>
<comment type="caution">
    <text evidence="2">The sequence shown here is derived from an EMBL/GenBank/DDBJ whole genome shotgun (WGS) entry which is preliminary data.</text>
</comment>
<dbReference type="PANTHER" id="PTHR33743:SF19">
    <property type="entry name" value="PROTEIN GOLVEN 6"/>
    <property type="match status" value="1"/>
</dbReference>
<keyword evidence="3" id="KW-1185">Reference proteome</keyword>
<organism evidence="2 3">
    <name type="scientific">Dovyalis caffra</name>
    <dbReference type="NCBI Taxonomy" id="77055"/>
    <lineage>
        <taxon>Eukaryota</taxon>
        <taxon>Viridiplantae</taxon>
        <taxon>Streptophyta</taxon>
        <taxon>Embryophyta</taxon>
        <taxon>Tracheophyta</taxon>
        <taxon>Spermatophyta</taxon>
        <taxon>Magnoliopsida</taxon>
        <taxon>eudicotyledons</taxon>
        <taxon>Gunneridae</taxon>
        <taxon>Pentapetalae</taxon>
        <taxon>rosids</taxon>
        <taxon>fabids</taxon>
        <taxon>Malpighiales</taxon>
        <taxon>Salicaceae</taxon>
        <taxon>Flacourtieae</taxon>
        <taxon>Dovyalis</taxon>
    </lineage>
</organism>
<dbReference type="EMBL" id="CAWUPB010001120">
    <property type="protein sequence ID" value="CAK7338538.1"/>
    <property type="molecule type" value="Genomic_DNA"/>
</dbReference>
<protein>
    <submittedName>
        <fullName evidence="2">Uncharacterized protein</fullName>
    </submittedName>
</protein>
<gene>
    <name evidence="2" type="ORF">DCAF_LOCUS13586</name>
</gene>
<accession>A0AAV1RR71</accession>
<dbReference type="PANTHER" id="PTHR33743">
    <property type="entry name" value="PROTEIN GOLVEN 6-RELATED"/>
    <property type="match status" value="1"/>
</dbReference>